<organism evidence="11 12">
    <name type="scientific">Dulcicalothrix desertica PCC 7102</name>
    <dbReference type="NCBI Taxonomy" id="232991"/>
    <lineage>
        <taxon>Bacteria</taxon>
        <taxon>Bacillati</taxon>
        <taxon>Cyanobacteriota</taxon>
        <taxon>Cyanophyceae</taxon>
        <taxon>Nostocales</taxon>
        <taxon>Calotrichaceae</taxon>
        <taxon>Dulcicalothrix</taxon>
    </lineage>
</organism>
<dbReference type="InterPro" id="IPR005467">
    <property type="entry name" value="His_kinase_dom"/>
</dbReference>
<gene>
    <name evidence="11" type="ORF">DSM106972_036910</name>
</gene>
<dbReference type="AlphaFoldDB" id="A0A3S1J0U8"/>
<dbReference type="FunFam" id="3.30.565.10:FF:000006">
    <property type="entry name" value="Sensor histidine kinase WalK"/>
    <property type="match status" value="1"/>
</dbReference>
<dbReference type="InterPro" id="IPR036097">
    <property type="entry name" value="HisK_dim/P_sf"/>
</dbReference>
<dbReference type="InterPro" id="IPR003594">
    <property type="entry name" value="HATPase_dom"/>
</dbReference>
<accession>A0A3S1J0U8</accession>
<evidence type="ECO:0000256" key="4">
    <source>
        <dbReference type="ARBA" id="ARBA00022679"/>
    </source>
</evidence>
<feature type="transmembrane region" description="Helical" evidence="9">
    <location>
        <begin position="9"/>
        <end position="29"/>
    </location>
</feature>
<sequence>MKWSVEGKWIASGFAMAMTVTGYISFISYQNATRLAETIVKVKETHEVIETLVGVVAHLNEAESGRSGYILLGDDLELQRYNQAIQKIKPRIKILENLFADDSNQKQRLIALEYLLDQRFVISNQTIQLYRKNPSLQKKQAQLVADNNRNRNEIQQLIEQMQSQEEQALDVWVKQSQANIQSRMLIEIFGTLLTFTFLFGVYAQLYRQLVKRQQAEAKQLQLTKEKELGELKLQFFSMASHEFRTPLSIILGSSQLLEESLQPFVEKKRLKNLYRIQTNARLMTQLLSDILTLARAEAGKLEYKPQLLEMQSFCLNLVEDMQTLSESSHAIQFEMEGSATNAWVDEKLLYSILSNLLYNAIKYSPQSRNIYFKLKCQNQAVIFQVKDQGIGISETTQQEMYEPFRRGENALGILGTGLGLAVVKKCIELHQGQINVESQEGVGTTFTVTIPQNK</sequence>
<dbReference type="EMBL" id="RSCL01000008">
    <property type="protein sequence ID" value="RUT05684.1"/>
    <property type="molecule type" value="Genomic_DNA"/>
</dbReference>
<dbReference type="InterPro" id="IPR050736">
    <property type="entry name" value="Sensor_HK_Regulatory"/>
</dbReference>
<dbReference type="RefSeq" id="WP_127082138.1">
    <property type="nucleotide sequence ID" value="NZ_RSCL01000008.1"/>
</dbReference>
<reference evidence="11" key="1">
    <citation type="submission" date="2018-12" db="EMBL/GenBank/DDBJ databases">
        <authorList>
            <person name="Will S."/>
            <person name="Neumann-Schaal M."/>
            <person name="Henke P."/>
        </authorList>
    </citation>
    <scope>NUCLEOTIDE SEQUENCE</scope>
    <source>
        <strain evidence="11">PCC 7102</strain>
    </source>
</reference>
<keyword evidence="5" id="KW-0418">Kinase</keyword>
<evidence type="ECO:0000256" key="6">
    <source>
        <dbReference type="ARBA" id="ARBA00023012"/>
    </source>
</evidence>
<reference evidence="11" key="2">
    <citation type="journal article" date="2019" name="Genome Biol. Evol.">
        <title>Day and night: Metabolic profiles and evolutionary relationships of six axenic non-marine cyanobacteria.</title>
        <authorList>
            <person name="Will S.E."/>
            <person name="Henke P."/>
            <person name="Boedeker C."/>
            <person name="Huang S."/>
            <person name="Brinkmann H."/>
            <person name="Rohde M."/>
            <person name="Jarek M."/>
            <person name="Friedl T."/>
            <person name="Seufert S."/>
            <person name="Schumacher M."/>
            <person name="Overmann J."/>
            <person name="Neumann-Schaal M."/>
            <person name="Petersen J."/>
        </authorList>
    </citation>
    <scope>NUCLEOTIDE SEQUENCE [LARGE SCALE GENOMIC DNA]</scope>
    <source>
        <strain evidence="11">PCC 7102</strain>
    </source>
</reference>
<keyword evidence="3" id="KW-0597">Phosphoprotein</keyword>
<dbReference type="Pfam" id="PF05227">
    <property type="entry name" value="CHASE3"/>
    <property type="match status" value="1"/>
</dbReference>
<dbReference type="Pfam" id="PF00512">
    <property type="entry name" value="HisKA"/>
    <property type="match status" value="1"/>
</dbReference>
<evidence type="ECO:0000256" key="1">
    <source>
        <dbReference type="ARBA" id="ARBA00000085"/>
    </source>
</evidence>
<feature type="coiled-coil region" evidence="8">
    <location>
        <begin position="140"/>
        <end position="171"/>
    </location>
</feature>
<dbReference type="PROSITE" id="PS50109">
    <property type="entry name" value="HIS_KIN"/>
    <property type="match status" value="1"/>
</dbReference>
<feature type="coiled-coil region" evidence="8">
    <location>
        <begin position="203"/>
        <end position="230"/>
    </location>
</feature>
<keyword evidence="4" id="KW-0808">Transferase</keyword>
<comment type="catalytic activity">
    <reaction evidence="1">
        <text>ATP + protein L-histidine = ADP + protein N-phospho-L-histidine.</text>
        <dbReference type="EC" id="2.7.13.3"/>
    </reaction>
</comment>
<dbReference type="InterPro" id="IPR003661">
    <property type="entry name" value="HisK_dim/P_dom"/>
</dbReference>
<dbReference type="PANTHER" id="PTHR43711:SF26">
    <property type="entry name" value="SENSOR HISTIDINE KINASE RCSC"/>
    <property type="match status" value="1"/>
</dbReference>
<keyword evidence="12" id="KW-1185">Reference proteome</keyword>
<proteinExistence type="predicted"/>
<dbReference type="InterPro" id="IPR004358">
    <property type="entry name" value="Sig_transdc_His_kin-like_C"/>
</dbReference>
<evidence type="ECO:0000256" key="3">
    <source>
        <dbReference type="ARBA" id="ARBA00022553"/>
    </source>
</evidence>
<evidence type="ECO:0000256" key="5">
    <source>
        <dbReference type="ARBA" id="ARBA00022777"/>
    </source>
</evidence>
<evidence type="ECO:0000313" key="11">
    <source>
        <dbReference type="EMBL" id="RUT05684.1"/>
    </source>
</evidence>
<evidence type="ECO:0000256" key="8">
    <source>
        <dbReference type="SAM" id="Coils"/>
    </source>
</evidence>
<keyword evidence="9" id="KW-0472">Membrane</keyword>
<keyword evidence="9" id="KW-1133">Transmembrane helix</keyword>
<keyword evidence="8" id="KW-0175">Coiled coil</keyword>
<evidence type="ECO:0000259" key="10">
    <source>
        <dbReference type="PROSITE" id="PS50109"/>
    </source>
</evidence>
<dbReference type="CDD" id="cd19410">
    <property type="entry name" value="HK9-like_sensor"/>
    <property type="match status" value="1"/>
</dbReference>
<comment type="function">
    <text evidence="7">Photoreceptor which exists in two forms that are reversibly interconvertible by light: the R form that absorbs maximally in the red region of the spectrum and the FR form that absorbs maximally in the far-red region.</text>
</comment>
<dbReference type="GO" id="GO:0000155">
    <property type="term" value="F:phosphorelay sensor kinase activity"/>
    <property type="evidence" value="ECO:0007669"/>
    <property type="project" value="InterPro"/>
</dbReference>
<evidence type="ECO:0000313" key="12">
    <source>
        <dbReference type="Proteomes" id="UP000271624"/>
    </source>
</evidence>
<evidence type="ECO:0000256" key="2">
    <source>
        <dbReference type="ARBA" id="ARBA00012438"/>
    </source>
</evidence>
<dbReference type="SMART" id="SM00387">
    <property type="entry name" value="HATPase_c"/>
    <property type="match status" value="1"/>
</dbReference>
<evidence type="ECO:0000256" key="7">
    <source>
        <dbReference type="ARBA" id="ARBA00055745"/>
    </source>
</evidence>
<dbReference type="SMART" id="SM00388">
    <property type="entry name" value="HisKA"/>
    <property type="match status" value="1"/>
</dbReference>
<feature type="domain" description="Histidine kinase" evidence="10">
    <location>
        <begin position="238"/>
        <end position="454"/>
    </location>
</feature>
<name>A0A3S1J0U8_9CYAN</name>
<dbReference type="CDD" id="cd00075">
    <property type="entry name" value="HATPase"/>
    <property type="match status" value="1"/>
</dbReference>
<dbReference type="Proteomes" id="UP000271624">
    <property type="component" value="Unassembled WGS sequence"/>
</dbReference>
<dbReference type="OrthoDB" id="524708at2"/>
<feature type="transmembrane region" description="Helical" evidence="9">
    <location>
        <begin position="184"/>
        <end position="203"/>
    </location>
</feature>
<protein>
    <recommendedName>
        <fullName evidence="2">histidine kinase</fullName>
        <ecNumber evidence="2">2.7.13.3</ecNumber>
    </recommendedName>
</protein>
<dbReference type="Gene3D" id="3.30.565.10">
    <property type="entry name" value="Histidine kinase-like ATPase, C-terminal domain"/>
    <property type="match status" value="1"/>
</dbReference>
<dbReference type="PRINTS" id="PR00344">
    <property type="entry name" value="BCTRLSENSOR"/>
</dbReference>
<dbReference type="SUPFAM" id="SSF55874">
    <property type="entry name" value="ATPase domain of HSP90 chaperone/DNA topoisomerase II/histidine kinase"/>
    <property type="match status" value="1"/>
</dbReference>
<dbReference type="Gene3D" id="1.10.287.130">
    <property type="match status" value="1"/>
</dbReference>
<comment type="caution">
    <text evidence="11">The sequence shown here is derived from an EMBL/GenBank/DDBJ whole genome shotgun (WGS) entry which is preliminary data.</text>
</comment>
<evidence type="ECO:0000256" key="9">
    <source>
        <dbReference type="SAM" id="Phobius"/>
    </source>
</evidence>
<keyword evidence="9" id="KW-0812">Transmembrane</keyword>
<keyword evidence="6" id="KW-0902">Two-component regulatory system</keyword>
<dbReference type="Pfam" id="PF02518">
    <property type="entry name" value="HATPase_c"/>
    <property type="match status" value="1"/>
</dbReference>
<dbReference type="InterPro" id="IPR036890">
    <property type="entry name" value="HATPase_C_sf"/>
</dbReference>
<dbReference type="CDD" id="cd00082">
    <property type="entry name" value="HisKA"/>
    <property type="match status" value="1"/>
</dbReference>
<dbReference type="EC" id="2.7.13.3" evidence="2"/>
<dbReference type="PANTHER" id="PTHR43711">
    <property type="entry name" value="TWO-COMPONENT HISTIDINE KINASE"/>
    <property type="match status" value="1"/>
</dbReference>
<dbReference type="SUPFAM" id="SSF47384">
    <property type="entry name" value="Homodimeric domain of signal transducing histidine kinase"/>
    <property type="match status" value="1"/>
</dbReference>
<dbReference type="InterPro" id="IPR007891">
    <property type="entry name" value="CHASE3"/>
</dbReference>